<keyword evidence="3" id="KW-0653">Protein transport</keyword>
<evidence type="ECO:0000256" key="1">
    <source>
        <dbReference type="ARBA" id="ARBA00009480"/>
    </source>
</evidence>
<dbReference type="WBParaSite" id="Pan_g18892.t1">
    <property type="protein sequence ID" value="Pan_g18892.t1"/>
    <property type="gene ID" value="Pan_g18892"/>
</dbReference>
<keyword evidence="4 5" id="KW-0175">Coiled coil</keyword>
<dbReference type="SUPFAM" id="SSF58038">
    <property type="entry name" value="SNARE fusion complex"/>
    <property type="match status" value="2"/>
</dbReference>
<evidence type="ECO:0000256" key="2">
    <source>
        <dbReference type="ARBA" id="ARBA00022448"/>
    </source>
</evidence>
<dbReference type="InterPro" id="IPR000727">
    <property type="entry name" value="T_SNARE_dom"/>
</dbReference>
<dbReference type="GO" id="GO:0031629">
    <property type="term" value="P:synaptic vesicle fusion to presynaptic active zone membrane"/>
    <property type="evidence" value="ECO:0007669"/>
    <property type="project" value="TreeGrafter"/>
</dbReference>
<feature type="coiled-coil region" evidence="5">
    <location>
        <begin position="37"/>
        <end position="64"/>
    </location>
</feature>
<dbReference type="PANTHER" id="PTHR19305:SF9">
    <property type="entry name" value="SYNAPTOSOMAL-ASSOCIATED PROTEIN 29"/>
    <property type="match status" value="1"/>
</dbReference>
<evidence type="ECO:0000256" key="4">
    <source>
        <dbReference type="ARBA" id="ARBA00023054"/>
    </source>
</evidence>
<evidence type="ECO:0000313" key="7">
    <source>
        <dbReference type="Proteomes" id="UP000492821"/>
    </source>
</evidence>
<protein>
    <submittedName>
        <fullName evidence="8">t-SNARE coiled-coil homology domain-containing protein</fullName>
    </submittedName>
</protein>
<keyword evidence="7" id="KW-1185">Reference proteome</keyword>
<sequence length="203" mass="22654">MDDELNKLEREYESILNTTLDSTQNSVRLLENSEKLATNTSQDLQIQREKLERTEKNLDEIHSATHETQLNLNSLSSVFTGYFKNLFVKAPPKEAVSSIVGTPSPKVNNIGYNSTQWSPSNASTLSATSQKAMKGTKLESVNNEIEENVSLMSSKLGRLRELGMALGSEIHSQNELLDRIQTKTDRNEAIVRAQDGQIKKMLG</sequence>
<evidence type="ECO:0000313" key="8">
    <source>
        <dbReference type="WBParaSite" id="Pan_g18892.t1"/>
    </source>
</evidence>
<accession>A0A7E4VBK9</accession>
<feature type="domain" description="T-SNARE coiled-coil homology" evidence="6">
    <location>
        <begin position="139"/>
        <end position="201"/>
    </location>
</feature>
<dbReference type="GO" id="GO:0015031">
    <property type="term" value="P:protein transport"/>
    <property type="evidence" value="ECO:0007669"/>
    <property type="project" value="UniProtKB-KW"/>
</dbReference>
<dbReference type="GO" id="GO:0005886">
    <property type="term" value="C:plasma membrane"/>
    <property type="evidence" value="ECO:0007669"/>
    <property type="project" value="TreeGrafter"/>
</dbReference>
<dbReference type="FunFam" id="1.20.5.110:FF:000041">
    <property type="entry name" value="Synaptosomal-associated protein 29"/>
    <property type="match status" value="1"/>
</dbReference>
<dbReference type="PANTHER" id="PTHR19305">
    <property type="entry name" value="SYNAPTOSOMAL ASSOCIATED PROTEIN"/>
    <property type="match status" value="1"/>
</dbReference>
<dbReference type="AlphaFoldDB" id="A0A7E4VBK9"/>
<dbReference type="GO" id="GO:0005484">
    <property type="term" value="F:SNAP receptor activity"/>
    <property type="evidence" value="ECO:0007669"/>
    <property type="project" value="TreeGrafter"/>
</dbReference>
<name>A0A7E4VBK9_PANRE</name>
<dbReference type="GO" id="GO:0019905">
    <property type="term" value="F:syntaxin binding"/>
    <property type="evidence" value="ECO:0007669"/>
    <property type="project" value="TreeGrafter"/>
</dbReference>
<reference evidence="7" key="1">
    <citation type="journal article" date="2013" name="Genetics">
        <title>The draft genome and transcriptome of Panagrellus redivivus are shaped by the harsh demands of a free-living lifestyle.</title>
        <authorList>
            <person name="Srinivasan J."/>
            <person name="Dillman A.R."/>
            <person name="Macchietto M.G."/>
            <person name="Heikkinen L."/>
            <person name="Lakso M."/>
            <person name="Fracchia K.M."/>
            <person name="Antoshechkin I."/>
            <person name="Mortazavi A."/>
            <person name="Wong G."/>
            <person name="Sternberg P.W."/>
        </authorList>
    </citation>
    <scope>NUCLEOTIDE SEQUENCE [LARGE SCALE GENOMIC DNA]</scope>
    <source>
        <strain evidence="7">MT8872</strain>
    </source>
</reference>
<evidence type="ECO:0000259" key="6">
    <source>
        <dbReference type="PROSITE" id="PS50192"/>
    </source>
</evidence>
<dbReference type="SMART" id="SM00397">
    <property type="entry name" value="t_SNARE"/>
    <property type="match status" value="2"/>
</dbReference>
<evidence type="ECO:0000256" key="5">
    <source>
        <dbReference type="SAM" id="Coils"/>
    </source>
</evidence>
<dbReference type="GO" id="GO:0098793">
    <property type="term" value="C:presynapse"/>
    <property type="evidence" value="ECO:0007669"/>
    <property type="project" value="GOC"/>
</dbReference>
<dbReference type="CDD" id="cd15856">
    <property type="entry name" value="SNARE_SNAP29C"/>
    <property type="match status" value="1"/>
</dbReference>
<dbReference type="GO" id="GO:0031201">
    <property type="term" value="C:SNARE complex"/>
    <property type="evidence" value="ECO:0007669"/>
    <property type="project" value="TreeGrafter"/>
</dbReference>
<dbReference type="Gene3D" id="1.20.5.110">
    <property type="match status" value="2"/>
</dbReference>
<comment type="similarity">
    <text evidence="1">Belongs to the SNAP-25 family.</text>
</comment>
<keyword evidence="2" id="KW-0813">Transport</keyword>
<proteinExistence type="inferred from homology"/>
<dbReference type="PROSITE" id="PS50192">
    <property type="entry name" value="T_SNARE"/>
    <property type="match status" value="1"/>
</dbReference>
<dbReference type="GO" id="GO:0016082">
    <property type="term" value="P:synaptic vesicle priming"/>
    <property type="evidence" value="ECO:0007669"/>
    <property type="project" value="TreeGrafter"/>
</dbReference>
<reference evidence="8" key="2">
    <citation type="submission" date="2020-10" db="UniProtKB">
        <authorList>
            <consortium name="WormBaseParasite"/>
        </authorList>
    </citation>
    <scope>IDENTIFICATION</scope>
</reference>
<dbReference type="Proteomes" id="UP000492821">
    <property type="component" value="Unassembled WGS sequence"/>
</dbReference>
<evidence type="ECO:0000256" key="3">
    <source>
        <dbReference type="ARBA" id="ARBA00022927"/>
    </source>
</evidence>
<organism evidence="7 8">
    <name type="scientific">Panagrellus redivivus</name>
    <name type="common">Microworm</name>
    <dbReference type="NCBI Taxonomy" id="6233"/>
    <lineage>
        <taxon>Eukaryota</taxon>
        <taxon>Metazoa</taxon>
        <taxon>Ecdysozoa</taxon>
        <taxon>Nematoda</taxon>
        <taxon>Chromadorea</taxon>
        <taxon>Rhabditida</taxon>
        <taxon>Tylenchina</taxon>
        <taxon>Panagrolaimomorpha</taxon>
        <taxon>Panagrolaimoidea</taxon>
        <taxon>Panagrolaimidae</taxon>
        <taxon>Panagrellus</taxon>
    </lineage>
</organism>